<feature type="region of interest" description="Disordered" evidence="1">
    <location>
        <begin position="1"/>
        <end position="20"/>
    </location>
</feature>
<feature type="compositionally biased region" description="Acidic residues" evidence="1">
    <location>
        <begin position="1"/>
        <end position="11"/>
    </location>
</feature>
<accession>A0A8T0SUT3</accession>
<protein>
    <submittedName>
        <fullName evidence="2">Uncharacterized protein</fullName>
    </submittedName>
</protein>
<name>A0A8T0SUT3_PANVG</name>
<organism evidence="2 3">
    <name type="scientific">Panicum virgatum</name>
    <name type="common">Blackwell switchgrass</name>
    <dbReference type="NCBI Taxonomy" id="38727"/>
    <lineage>
        <taxon>Eukaryota</taxon>
        <taxon>Viridiplantae</taxon>
        <taxon>Streptophyta</taxon>
        <taxon>Embryophyta</taxon>
        <taxon>Tracheophyta</taxon>
        <taxon>Spermatophyta</taxon>
        <taxon>Magnoliopsida</taxon>
        <taxon>Liliopsida</taxon>
        <taxon>Poales</taxon>
        <taxon>Poaceae</taxon>
        <taxon>PACMAD clade</taxon>
        <taxon>Panicoideae</taxon>
        <taxon>Panicodae</taxon>
        <taxon>Paniceae</taxon>
        <taxon>Panicinae</taxon>
        <taxon>Panicum</taxon>
        <taxon>Panicum sect. Hiantes</taxon>
    </lineage>
</organism>
<sequence>MLNAEMEEEERGEAACPSPSDHVAVALTEEQTLVSLIISCSPDPHRRSRRRRGFTRRSLPCCCAAVFSSVAPVRIPWSRFPSRFLSSTPARTPPPPVRLCPPLSACSLLSAAVFRPRPHPVSSAADPGYLL</sequence>
<dbReference type="Proteomes" id="UP000823388">
    <property type="component" value="Chromosome 5K"/>
</dbReference>
<evidence type="ECO:0000313" key="3">
    <source>
        <dbReference type="Proteomes" id="UP000823388"/>
    </source>
</evidence>
<proteinExistence type="predicted"/>
<gene>
    <name evidence="2" type="ORF">PVAP13_5KG765050</name>
</gene>
<evidence type="ECO:0000256" key="1">
    <source>
        <dbReference type="SAM" id="MobiDB-lite"/>
    </source>
</evidence>
<evidence type="ECO:0000313" key="2">
    <source>
        <dbReference type="EMBL" id="KAG2603362.1"/>
    </source>
</evidence>
<dbReference type="EMBL" id="CM029045">
    <property type="protein sequence ID" value="KAG2603362.1"/>
    <property type="molecule type" value="Genomic_DNA"/>
</dbReference>
<comment type="caution">
    <text evidence="2">The sequence shown here is derived from an EMBL/GenBank/DDBJ whole genome shotgun (WGS) entry which is preliminary data.</text>
</comment>
<dbReference type="AlphaFoldDB" id="A0A8T0SUT3"/>
<keyword evidence="3" id="KW-1185">Reference proteome</keyword>
<reference evidence="2" key="1">
    <citation type="submission" date="2020-05" db="EMBL/GenBank/DDBJ databases">
        <title>WGS assembly of Panicum virgatum.</title>
        <authorList>
            <person name="Lovell J.T."/>
            <person name="Jenkins J."/>
            <person name="Shu S."/>
            <person name="Juenger T.E."/>
            <person name="Schmutz J."/>
        </authorList>
    </citation>
    <scope>NUCLEOTIDE SEQUENCE</scope>
    <source>
        <strain evidence="2">AP13</strain>
    </source>
</reference>